<dbReference type="SUPFAM" id="SSF47113">
    <property type="entry name" value="Histone-fold"/>
    <property type="match status" value="1"/>
</dbReference>
<keyword evidence="5" id="KW-1185">Reference proteome</keyword>
<dbReference type="Proteomes" id="UP000291020">
    <property type="component" value="Unassembled WGS sequence"/>
</dbReference>
<accession>A0A452GKH6</accession>
<keyword evidence="3" id="KW-0732">Signal</keyword>
<feature type="compositionally biased region" description="Gly residues" evidence="2">
    <location>
        <begin position="70"/>
        <end position="82"/>
    </location>
</feature>
<dbReference type="GO" id="GO:0000786">
    <property type="term" value="C:nucleosome"/>
    <property type="evidence" value="ECO:0007669"/>
    <property type="project" value="InterPro"/>
</dbReference>
<protein>
    <recommendedName>
        <fullName evidence="6">Histone H2A/H2B/H3 domain-containing protein</fullName>
    </recommendedName>
</protein>
<dbReference type="SMART" id="SM00427">
    <property type="entry name" value="H2B"/>
    <property type="match status" value="1"/>
</dbReference>
<dbReference type="GO" id="GO:0046982">
    <property type="term" value="F:protein heterodimerization activity"/>
    <property type="evidence" value="ECO:0007669"/>
    <property type="project" value="InterPro"/>
</dbReference>
<comment type="similarity">
    <text evidence="1">Belongs to the histone H2B family.</text>
</comment>
<dbReference type="PRINTS" id="PR00621">
    <property type="entry name" value="HISTONEH2B"/>
</dbReference>
<name>A0A452GKH6_9SAUR</name>
<feature type="signal peptide" evidence="3">
    <location>
        <begin position="1"/>
        <end position="17"/>
    </location>
</feature>
<dbReference type="GO" id="GO:0030527">
    <property type="term" value="F:structural constituent of chromatin"/>
    <property type="evidence" value="ECO:0007669"/>
    <property type="project" value="InterPro"/>
</dbReference>
<feature type="chain" id="PRO_5019465986" description="Histone H2A/H2B/H3 domain-containing protein" evidence="3">
    <location>
        <begin position="18"/>
        <end position="260"/>
    </location>
</feature>
<dbReference type="Ensembl" id="ENSGAGT00000002586.1">
    <property type="protein sequence ID" value="ENSGAGP00000002261.1"/>
    <property type="gene ID" value="ENSGAGG00000001843.1"/>
</dbReference>
<dbReference type="PANTHER" id="PTHR23428">
    <property type="entry name" value="HISTONE H2B"/>
    <property type="match status" value="1"/>
</dbReference>
<sequence length="260" mass="28397">ALALIVLFLHCDLQNRALLVCQQRANKRRERGGTSPDRCTWAHCSEGTSEARRCSRTWVSHSGSTRGSTEGRGGGGTAGGGPEALLLPAAFRSSPGPRAVTSPARLRSPPLRGTTQRGRRLKAGDPPAAPLTAAAAEMQLSSVPFLRQKIDYAREDPLCLRLYSSKRKEGYSTYIYKVLKQTHQVSGVSCWVADVINSLDKPQLFGKAALEAARLSLYNKRRLITCREVHAAMKLVLLHELSKQDRCETIKAVTKSTGCK</sequence>
<evidence type="ECO:0000313" key="5">
    <source>
        <dbReference type="Proteomes" id="UP000291020"/>
    </source>
</evidence>
<reference evidence="4" key="3">
    <citation type="submission" date="2025-09" db="UniProtKB">
        <authorList>
            <consortium name="Ensembl"/>
        </authorList>
    </citation>
    <scope>IDENTIFICATION</scope>
</reference>
<dbReference type="Gene3D" id="1.10.20.10">
    <property type="entry name" value="Histone, subunit A"/>
    <property type="match status" value="1"/>
</dbReference>
<dbReference type="STRING" id="38772.ENSGAGP00000002261"/>
<evidence type="ECO:0008006" key="6">
    <source>
        <dbReference type="Google" id="ProtNLM"/>
    </source>
</evidence>
<proteinExistence type="inferred from homology"/>
<evidence type="ECO:0000313" key="4">
    <source>
        <dbReference type="Ensembl" id="ENSGAGP00000002261.1"/>
    </source>
</evidence>
<dbReference type="CDD" id="cd22910">
    <property type="entry name" value="HFD_H2B"/>
    <property type="match status" value="1"/>
</dbReference>
<dbReference type="AlphaFoldDB" id="A0A452GKH6"/>
<evidence type="ECO:0000256" key="2">
    <source>
        <dbReference type="SAM" id="MobiDB-lite"/>
    </source>
</evidence>
<organism evidence="4 5">
    <name type="scientific">Gopherus agassizii</name>
    <name type="common">Agassiz's desert tortoise</name>
    <dbReference type="NCBI Taxonomy" id="38772"/>
    <lineage>
        <taxon>Eukaryota</taxon>
        <taxon>Metazoa</taxon>
        <taxon>Chordata</taxon>
        <taxon>Craniata</taxon>
        <taxon>Vertebrata</taxon>
        <taxon>Euteleostomi</taxon>
        <taxon>Archelosauria</taxon>
        <taxon>Testudinata</taxon>
        <taxon>Testudines</taxon>
        <taxon>Cryptodira</taxon>
        <taxon>Durocryptodira</taxon>
        <taxon>Testudinoidea</taxon>
        <taxon>Testudinidae</taxon>
        <taxon>Gopherus</taxon>
    </lineage>
</organism>
<dbReference type="InterPro" id="IPR009072">
    <property type="entry name" value="Histone-fold"/>
</dbReference>
<reference evidence="5" key="1">
    <citation type="journal article" date="2017" name="PLoS ONE">
        <title>The Agassiz's desert tortoise genome provides a resource for the conservation of a threatened species.</title>
        <authorList>
            <person name="Tollis M."/>
            <person name="DeNardo D.F."/>
            <person name="Cornelius J.A."/>
            <person name="Dolby G.A."/>
            <person name="Edwards T."/>
            <person name="Henen B.T."/>
            <person name="Karl A.E."/>
            <person name="Murphy R.W."/>
            <person name="Kusumi K."/>
        </authorList>
    </citation>
    <scope>NUCLEOTIDE SEQUENCE [LARGE SCALE GENOMIC DNA]</scope>
</reference>
<reference evidence="4" key="2">
    <citation type="submission" date="2025-08" db="UniProtKB">
        <authorList>
            <consortium name="Ensembl"/>
        </authorList>
    </citation>
    <scope>IDENTIFICATION</scope>
</reference>
<dbReference type="GO" id="GO:0003677">
    <property type="term" value="F:DNA binding"/>
    <property type="evidence" value="ECO:0007669"/>
    <property type="project" value="InterPro"/>
</dbReference>
<feature type="region of interest" description="Disordered" evidence="2">
    <location>
        <begin position="56"/>
        <end position="126"/>
    </location>
</feature>
<evidence type="ECO:0000256" key="1">
    <source>
        <dbReference type="ARBA" id="ARBA00006846"/>
    </source>
</evidence>
<evidence type="ECO:0000256" key="3">
    <source>
        <dbReference type="SAM" id="SignalP"/>
    </source>
</evidence>
<dbReference type="InterPro" id="IPR000558">
    <property type="entry name" value="Histone_H2B"/>
</dbReference>